<dbReference type="GO" id="GO:0004743">
    <property type="term" value="F:pyruvate kinase activity"/>
    <property type="evidence" value="ECO:0007669"/>
    <property type="project" value="UniProtKB-EC"/>
</dbReference>
<evidence type="ECO:0000256" key="2">
    <source>
        <dbReference type="ARBA" id="ARBA00001958"/>
    </source>
</evidence>
<evidence type="ECO:0000256" key="11">
    <source>
        <dbReference type="ARBA" id="ARBA00022842"/>
    </source>
</evidence>
<dbReference type="CDD" id="cd00288">
    <property type="entry name" value="Pyruvate_Kinase"/>
    <property type="match status" value="1"/>
</dbReference>
<dbReference type="SUPFAM" id="SSF52935">
    <property type="entry name" value="PK C-terminal domain-like"/>
    <property type="match status" value="1"/>
</dbReference>
<dbReference type="OrthoDB" id="108365at2759"/>
<dbReference type="InterPro" id="IPR036918">
    <property type="entry name" value="Pyrv_Knase_C_sf"/>
</dbReference>
<evidence type="ECO:0000256" key="12">
    <source>
        <dbReference type="ARBA" id="ARBA00022958"/>
    </source>
</evidence>
<dbReference type="SUPFAM" id="SSF50800">
    <property type="entry name" value="PK beta-barrel domain-like"/>
    <property type="match status" value="1"/>
</dbReference>
<evidence type="ECO:0000313" key="21">
    <source>
        <dbReference type="Proteomes" id="UP000186922"/>
    </source>
</evidence>
<dbReference type="Pfam" id="PF00224">
    <property type="entry name" value="PK"/>
    <property type="match status" value="1"/>
</dbReference>
<evidence type="ECO:0000256" key="10">
    <source>
        <dbReference type="ARBA" id="ARBA00022840"/>
    </source>
</evidence>
<evidence type="ECO:0000256" key="3">
    <source>
        <dbReference type="ARBA" id="ARBA00004997"/>
    </source>
</evidence>
<comment type="cofactor">
    <cofactor evidence="2">
        <name>K(+)</name>
        <dbReference type="ChEBI" id="CHEBI:29103"/>
    </cofactor>
</comment>
<dbReference type="InterPro" id="IPR040442">
    <property type="entry name" value="Pyrv_kinase-like_dom_sf"/>
</dbReference>
<evidence type="ECO:0000256" key="7">
    <source>
        <dbReference type="ARBA" id="ARBA00022723"/>
    </source>
</evidence>
<comment type="pathway">
    <text evidence="3 17">Carbohydrate degradation; glycolysis; pyruvate from D-glyceraldehyde 3-phosphate: step 5/5.</text>
</comment>
<sequence>MRFSFARRLVTSTFYHQLSVQAIDTTRQFLAIKTGFVITAMLQPPIHRDTVTSHLEHVCSLDIAKKPQVHRMTGIVCTLGPACRTVEILQEMMKAGMNIARLNFSHGSHEYHGETIKIVRQAKASMPGKEYNLVAIALDTKGPEIRTGILAGEENKDIVLKQGQKIRITTDDAYKAKCTTELIYIDYKNIAKVVKVGGKIFIDDGLLCLNVDKIEGNDLECTMENGGKLGSHKGVNLPETAVDLPAVSDRDKLDIRFAVEQGLDMIFASFIRDANGVKAIREILGEDGKHIKIISKIENLQGIQNLDEILRESDGLMVARGDMGIEIPPEKVFTAQKMMIGRANKAGKPIICATQMLESMVDKPRPTRAEVSDVANAVLDGADCVMLSGETAKGQYPLEAVKMMAKISLEAENAIFHNRFFEEIRRTIPIPADITTTTAVAAVEASVRCGATAIITLTTSGASAAAIAVYRPKCPIIAVSRFEGVSRCLHLHRGIFPVFYSAEKMSDWLMDVEARVYHGMKVALRRGVVKAGDPVVMVTGWQQGSGFTNTMRVQFAPQFSQEELQD</sequence>
<dbReference type="InterPro" id="IPR015806">
    <property type="entry name" value="Pyrv_Knase_insert_dom_sf"/>
</dbReference>
<dbReference type="PANTHER" id="PTHR11817">
    <property type="entry name" value="PYRUVATE KINASE"/>
    <property type="match status" value="1"/>
</dbReference>
<dbReference type="PRINTS" id="PR01050">
    <property type="entry name" value="PYRUVTKNASE"/>
</dbReference>
<dbReference type="InterPro" id="IPR015813">
    <property type="entry name" value="Pyrv/PenolPyrv_kinase-like_dom"/>
</dbReference>
<keyword evidence="14" id="KW-0670">Pyruvate</keyword>
<dbReference type="STRING" id="947166.A0A1D1UUN2"/>
<comment type="similarity">
    <text evidence="4 17">Belongs to the pyruvate kinase family.</text>
</comment>
<dbReference type="InterPro" id="IPR001697">
    <property type="entry name" value="Pyr_Knase"/>
</dbReference>
<dbReference type="EC" id="2.7.1.40" evidence="17"/>
<proteinExistence type="inferred from homology"/>
<dbReference type="FunFam" id="3.40.1380.20:FF:000001">
    <property type="entry name" value="Pyruvate kinase"/>
    <property type="match status" value="1"/>
</dbReference>
<comment type="subunit">
    <text evidence="5">Homotetramer.</text>
</comment>
<evidence type="ECO:0000256" key="5">
    <source>
        <dbReference type="ARBA" id="ARBA00011881"/>
    </source>
</evidence>
<dbReference type="GO" id="GO:0000287">
    <property type="term" value="F:magnesium ion binding"/>
    <property type="evidence" value="ECO:0007669"/>
    <property type="project" value="InterPro"/>
</dbReference>
<feature type="domain" description="Pyruvate kinase C-terminal" evidence="19">
    <location>
        <begin position="437"/>
        <end position="553"/>
    </location>
</feature>
<keyword evidence="11 17" id="KW-0460">Magnesium</keyword>
<name>A0A1D1UUN2_RAMVA</name>
<comment type="function">
    <text evidence="16">Pyruvate kinase that catalyzes the conversion of phosphoenolpyruvate to pyruvate with the synthesis of ATP, and which plays a key role in glycolysis.</text>
</comment>
<evidence type="ECO:0000256" key="4">
    <source>
        <dbReference type="ARBA" id="ARBA00008663"/>
    </source>
</evidence>
<evidence type="ECO:0000256" key="6">
    <source>
        <dbReference type="ARBA" id="ARBA00022679"/>
    </source>
</evidence>
<dbReference type="PROSITE" id="PS00110">
    <property type="entry name" value="PYRUVATE_KINASE"/>
    <property type="match status" value="1"/>
</dbReference>
<gene>
    <name evidence="20" type="primary">RvY_03701-1</name>
    <name evidence="20" type="synonym">RvY_03701.1</name>
    <name evidence="20" type="ORF">RvY_03701</name>
</gene>
<keyword evidence="12" id="KW-0630">Potassium</keyword>
<dbReference type="GO" id="GO:0005524">
    <property type="term" value="F:ATP binding"/>
    <property type="evidence" value="ECO:0007669"/>
    <property type="project" value="UniProtKB-KW"/>
</dbReference>
<evidence type="ECO:0000256" key="13">
    <source>
        <dbReference type="ARBA" id="ARBA00023152"/>
    </source>
</evidence>
<dbReference type="NCBIfam" id="NF004978">
    <property type="entry name" value="PRK06354.1"/>
    <property type="match status" value="1"/>
</dbReference>
<dbReference type="AlphaFoldDB" id="A0A1D1UUN2"/>
<keyword evidence="10" id="KW-0067">ATP-binding</keyword>
<keyword evidence="9 17" id="KW-0418">Kinase</keyword>
<reference evidence="20 21" key="1">
    <citation type="journal article" date="2016" name="Nat. Commun.">
        <title>Extremotolerant tardigrade genome and improved radiotolerance of human cultured cells by tardigrade-unique protein.</title>
        <authorList>
            <person name="Hashimoto T."/>
            <person name="Horikawa D.D."/>
            <person name="Saito Y."/>
            <person name="Kuwahara H."/>
            <person name="Kozuka-Hata H."/>
            <person name="Shin-I T."/>
            <person name="Minakuchi Y."/>
            <person name="Ohishi K."/>
            <person name="Motoyama A."/>
            <person name="Aizu T."/>
            <person name="Enomoto A."/>
            <person name="Kondo K."/>
            <person name="Tanaka S."/>
            <person name="Hara Y."/>
            <person name="Koshikawa S."/>
            <person name="Sagara H."/>
            <person name="Miura T."/>
            <person name="Yokobori S."/>
            <person name="Miyagawa K."/>
            <person name="Suzuki Y."/>
            <person name="Kubo T."/>
            <person name="Oyama M."/>
            <person name="Kohara Y."/>
            <person name="Fujiyama A."/>
            <person name="Arakawa K."/>
            <person name="Katayama T."/>
            <person name="Toyoda A."/>
            <person name="Kunieda T."/>
        </authorList>
    </citation>
    <scope>NUCLEOTIDE SEQUENCE [LARGE SCALE GENOMIC DNA]</scope>
    <source>
        <strain evidence="20 21">YOKOZUNA-1</strain>
    </source>
</reference>
<dbReference type="FunFam" id="3.20.20.60:FF:000025">
    <property type="entry name" value="Pyruvate kinase"/>
    <property type="match status" value="1"/>
</dbReference>
<dbReference type="Gene3D" id="2.40.33.10">
    <property type="entry name" value="PK beta-barrel domain-like"/>
    <property type="match status" value="1"/>
</dbReference>
<comment type="cofactor">
    <cofactor evidence="1">
        <name>Mg(2+)</name>
        <dbReference type="ChEBI" id="CHEBI:18420"/>
    </cofactor>
</comment>
<dbReference type="Gene3D" id="3.20.20.60">
    <property type="entry name" value="Phosphoenolpyruvate-binding domains"/>
    <property type="match status" value="1"/>
</dbReference>
<evidence type="ECO:0000256" key="15">
    <source>
        <dbReference type="ARBA" id="ARBA00048967"/>
    </source>
</evidence>
<dbReference type="Proteomes" id="UP000186922">
    <property type="component" value="Unassembled WGS sequence"/>
</dbReference>
<dbReference type="InterPro" id="IPR015795">
    <property type="entry name" value="Pyrv_Knase_C"/>
</dbReference>
<dbReference type="Gene3D" id="3.40.1380.20">
    <property type="entry name" value="Pyruvate kinase, C-terminal domain"/>
    <property type="match status" value="1"/>
</dbReference>
<dbReference type="Pfam" id="PF02887">
    <property type="entry name" value="PK_C"/>
    <property type="match status" value="1"/>
</dbReference>
<comment type="caution">
    <text evidence="20">The sequence shown here is derived from an EMBL/GenBank/DDBJ whole genome shotgun (WGS) entry which is preliminary data.</text>
</comment>
<evidence type="ECO:0000313" key="20">
    <source>
        <dbReference type="EMBL" id="GAU91452.1"/>
    </source>
</evidence>
<dbReference type="GO" id="GO:0016301">
    <property type="term" value="F:kinase activity"/>
    <property type="evidence" value="ECO:0007669"/>
    <property type="project" value="UniProtKB-KW"/>
</dbReference>
<dbReference type="InterPro" id="IPR018209">
    <property type="entry name" value="Pyrv_Knase_AS"/>
</dbReference>
<keyword evidence="21" id="KW-1185">Reference proteome</keyword>
<evidence type="ECO:0000256" key="16">
    <source>
        <dbReference type="ARBA" id="ARBA00058419"/>
    </source>
</evidence>
<protein>
    <recommendedName>
        <fullName evidence="17">Pyruvate kinase</fullName>
        <ecNumber evidence="17">2.7.1.40</ecNumber>
    </recommendedName>
</protein>
<dbReference type="NCBIfam" id="TIGR01064">
    <property type="entry name" value="pyruv_kin"/>
    <property type="match status" value="1"/>
</dbReference>
<keyword evidence="8" id="KW-0547">Nucleotide-binding</keyword>
<evidence type="ECO:0000259" key="19">
    <source>
        <dbReference type="Pfam" id="PF02887"/>
    </source>
</evidence>
<dbReference type="GO" id="GO:0030955">
    <property type="term" value="F:potassium ion binding"/>
    <property type="evidence" value="ECO:0007669"/>
    <property type="project" value="InterPro"/>
</dbReference>
<keyword evidence="13 17" id="KW-0324">Glycolysis</keyword>
<feature type="domain" description="Pyruvate kinase barrel" evidence="18">
    <location>
        <begin position="71"/>
        <end position="401"/>
    </location>
</feature>
<comment type="catalytic activity">
    <reaction evidence="15">
        <text>pyruvate + ATP = phosphoenolpyruvate + ADP + H(+)</text>
        <dbReference type="Rhea" id="RHEA:18157"/>
        <dbReference type="ChEBI" id="CHEBI:15361"/>
        <dbReference type="ChEBI" id="CHEBI:15378"/>
        <dbReference type="ChEBI" id="CHEBI:30616"/>
        <dbReference type="ChEBI" id="CHEBI:58702"/>
        <dbReference type="ChEBI" id="CHEBI:456216"/>
        <dbReference type="EC" id="2.7.1.40"/>
    </reaction>
    <physiologicalReaction direction="right-to-left" evidence="15">
        <dbReference type="Rhea" id="RHEA:18159"/>
    </physiologicalReaction>
</comment>
<dbReference type="FunFam" id="2.40.33.10:FF:000001">
    <property type="entry name" value="Pyruvate kinase"/>
    <property type="match status" value="1"/>
</dbReference>
<evidence type="ECO:0000259" key="18">
    <source>
        <dbReference type="Pfam" id="PF00224"/>
    </source>
</evidence>
<accession>A0A1D1UUN2</accession>
<organism evidence="20 21">
    <name type="scientific">Ramazzottius varieornatus</name>
    <name type="common">Water bear</name>
    <name type="synonym">Tardigrade</name>
    <dbReference type="NCBI Taxonomy" id="947166"/>
    <lineage>
        <taxon>Eukaryota</taxon>
        <taxon>Metazoa</taxon>
        <taxon>Ecdysozoa</taxon>
        <taxon>Tardigrada</taxon>
        <taxon>Eutardigrada</taxon>
        <taxon>Parachela</taxon>
        <taxon>Hypsibioidea</taxon>
        <taxon>Ramazzottiidae</taxon>
        <taxon>Ramazzottius</taxon>
    </lineage>
</organism>
<keyword evidence="7" id="KW-0479">Metal-binding</keyword>
<dbReference type="UniPathway" id="UPA00109">
    <property type="reaction ID" value="UER00188"/>
</dbReference>
<dbReference type="InterPro" id="IPR015793">
    <property type="entry name" value="Pyrv_Knase_brl"/>
</dbReference>
<dbReference type="EMBL" id="BDGG01000002">
    <property type="protein sequence ID" value="GAU91452.1"/>
    <property type="molecule type" value="Genomic_DNA"/>
</dbReference>
<keyword evidence="6 17" id="KW-0808">Transferase</keyword>
<evidence type="ECO:0000256" key="17">
    <source>
        <dbReference type="RuleBase" id="RU000504"/>
    </source>
</evidence>
<dbReference type="NCBIfam" id="NF004491">
    <property type="entry name" value="PRK05826.1"/>
    <property type="match status" value="1"/>
</dbReference>
<dbReference type="InterPro" id="IPR011037">
    <property type="entry name" value="Pyrv_Knase-like_insert_dom_sf"/>
</dbReference>
<evidence type="ECO:0000256" key="8">
    <source>
        <dbReference type="ARBA" id="ARBA00022741"/>
    </source>
</evidence>
<evidence type="ECO:0000256" key="9">
    <source>
        <dbReference type="ARBA" id="ARBA00022777"/>
    </source>
</evidence>
<dbReference type="SUPFAM" id="SSF51621">
    <property type="entry name" value="Phosphoenolpyruvate/pyruvate domain"/>
    <property type="match status" value="1"/>
</dbReference>
<evidence type="ECO:0000256" key="1">
    <source>
        <dbReference type="ARBA" id="ARBA00001946"/>
    </source>
</evidence>
<evidence type="ECO:0000256" key="14">
    <source>
        <dbReference type="ARBA" id="ARBA00023317"/>
    </source>
</evidence>